<keyword evidence="3" id="KW-1185">Reference proteome</keyword>
<proteinExistence type="predicted"/>
<feature type="compositionally biased region" description="Polar residues" evidence="1">
    <location>
        <begin position="90"/>
        <end position="99"/>
    </location>
</feature>
<dbReference type="PROSITE" id="PS51257">
    <property type="entry name" value="PROKAR_LIPOPROTEIN"/>
    <property type="match status" value="1"/>
</dbReference>
<reference evidence="3" key="1">
    <citation type="submission" date="2013-09" db="EMBL/GenBank/DDBJ databases">
        <title>The Genome Sequence of Anopheles culicifacies species A.</title>
        <authorList>
            <consortium name="The Broad Institute Genomics Platform"/>
            <person name="Neafsey D.E."/>
            <person name="Besansky N."/>
            <person name="Howell P."/>
            <person name="Walton C."/>
            <person name="Young S.K."/>
            <person name="Zeng Q."/>
            <person name="Gargeya S."/>
            <person name="Fitzgerald M."/>
            <person name="Haas B."/>
            <person name="Abouelleil A."/>
            <person name="Allen A.W."/>
            <person name="Alvarado L."/>
            <person name="Arachchi H.M."/>
            <person name="Berlin A.M."/>
            <person name="Chapman S.B."/>
            <person name="Gainer-Dewar J."/>
            <person name="Goldberg J."/>
            <person name="Griggs A."/>
            <person name="Gujja S."/>
            <person name="Hansen M."/>
            <person name="Howarth C."/>
            <person name="Imamovic A."/>
            <person name="Ireland A."/>
            <person name="Larimer J."/>
            <person name="McCowan C."/>
            <person name="Murphy C."/>
            <person name="Pearson M."/>
            <person name="Poon T.W."/>
            <person name="Priest M."/>
            <person name="Roberts A."/>
            <person name="Saif S."/>
            <person name="Shea T."/>
            <person name="Sisk P."/>
            <person name="Sykes S."/>
            <person name="Wortman J."/>
            <person name="Nusbaum C."/>
            <person name="Birren B."/>
        </authorList>
    </citation>
    <scope>NUCLEOTIDE SEQUENCE [LARGE SCALE GENOMIC DNA]</scope>
    <source>
        <strain evidence="3">A-37</strain>
    </source>
</reference>
<name>A0A182MVS6_9DIPT</name>
<feature type="region of interest" description="Disordered" evidence="1">
    <location>
        <begin position="90"/>
        <end position="129"/>
    </location>
</feature>
<dbReference type="Proteomes" id="UP000075883">
    <property type="component" value="Unassembled WGS sequence"/>
</dbReference>
<dbReference type="VEuPathDB" id="VectorBase:ACUA027463"/>
<protein>
    <submittedName>
        <fullName evidence="2">Uncharacterized protein</fullName>
    </submittedName>
</protein>
<evidence type="ECO:0000256" key="1">
    <source>
        <dbReference type="SAM" id="MobiDB-lite"/>
    </source>
</evidence>
<evidence type="ECO:0000313" key="3">
    <source>
        <dbReference type="Proteomes" id="UP000075883"/>
    </source>
</evidence>
<sequence length="129" mass="14050">MADMRQVLGTHFASATSCFGFGKVSSTSTGLAKRSRANFDAQIRERNETVYISRLTIRKGSAQKSTGPSSQFVSHAQLFGNGLRTIMSISRDSTSSVQQKAGKRPSMITGEGADHRPSQRRAGRHFLLT</sequence>
<dbReference type="EMBL" id="AXCM01003676">
    <property type="status" value="NOT_ANNOTATED_CDS"/>
    <property type="molecule type" value="Genomic_DNA"/>
</dbReference>
<dbReference type="AlphaFoldDB" id="A0A182MVS6"/>
<accession>A0A182MVS6</accession>
<dbReference type="EnsemblMetazoa" id="ACUA027463-RA">
    <property type="protein sequence ID" value="ACUA027463-PA"/>
    <property type="gene ID" value="ACUA027463"/>
</dbReference>
<evidence type="ECO:0000313" key="2">
    <source>
        <dbReference type="EnsemblMetazoa" id="ACUA027463-PA"/>
    </source>
</evidence>
<feature type="compositionally biased region" description="Basic residues" evidence="1">
    <location>
        <begin position="118"/>
        <end position="129"/>
    </location>
</feature>
<reference evidence="2" key="2">
    <citation type="submission" date="2020-05" db="UniProtKB">
        <authorList>
            <consortium name="EnsemblMetazoa"/>
        </authorList>
    </citation>
    <scope>IDENTIFICATION</scope>
    <source>
        <strain evidence="2">A-37</strain>
    </source>
</reference>
<organism evidence="2 3">
    <name type="scientific">Anopheles culicifacies</name>
    <dbReference type="NCBI Taxonomy" id="139723"/>
    <lineage>
        <taxon>Eukaryota</taxon>
        <taxon>Metazoa</taxon>
        <taxon>Ecdysozoa</taxon>
        <taxon>Arthropoda</taxon>
        <taxon>Hexapoda</taxon>
        <taxon>Insecta</taxon>
        <taxon>Pterygota</taxon>
        <taxon>Neoptera</taxon>
        <taxon>Endopterygota</taxon>
        <taxon>Diptera</taxon>
        <taxon>Nematocera</taxon>
        <taxon>Culicoidea</taxon>
        <taxon>Culicidae</taxon>
        <taxon>Anophelinae</taxon>
        <taxon>Anopheles</taxon>
        <taxon>culicifacies species complex</taxon>
    </lineage>
</organism>